<dbReference type="AlphaFoldDB" id="A0A3G5FND7"/>
<sequence length="54" mass="6928">MPQMSPMNWISLFLIFFSMYMMMNIIIYYYIIYNPISFNVKFNFFKIENYNWKW</sequence>
<protein>
    <submittedName>
        <fullName evidence="2">ATP synthase F0 subunit 8</fullName>
    </submittedName>
</protein>
<keyword evidence="1" id="KW-0812">Transmembrane</keyword>
<reference evidence="2" key="1">
    <citation type="journal article" date="2015" name="Mol. Biol. Evol.">
        <title>Soup to Tree: The Phylogeny of Beetles Inferred by Mitochondrial Metagenomics of a Bornean Rainforest Sample.</title>
        <authorList>
            <person name="Crampton-Platt A."/>
            <person name="Timmermans M.J."/>
            <person name="Gimmel M.L."/>
            <person name="Kutty S.N."/>
            <person name="Cockerill T.D."/>
            <person name="Vun Khen C."/>
            <person name="Vogler A.P."/>
        </authorList>
    </citation>
    <scope>NUCLEOTIDE SEQUENCE</scope>
</reference>
<geneLocation type="mitochondrion" evidence="2"/>
<feature type="transmembrane region" description="Helical" evidence="1">
    <location>
        <begin position="12"/>
        <end position="32"/>
    </location>
</feature>
<evidence type="ECO:0000256" key="1">
    <source>
        <dbReference type="SAM" id="Phobius"/>
    </source>
</evidence>
<organism evidence="2">
    <name type="scientific">Discolomatidae sp. 1 ACP-2013</name>
    <dbReference type="NCBI Taxonomy" id="1434484"/>
    <lineage>
        <taxon>Eukaryota</taxon>
        <taxon>Metazoa</taxon>
        <taxon>Ecdysozoa</taxon>
        <taxon>Arthropoda</taxon>
        <taxon>Hexapoda</taxon>
        <taxon>Insecta</taxon>
        <taxon>Pterygota</taxon>
        <taxon>Neoptera</taxon>
        <taxon>Endopterygota</taxon>
        <taxon>Coleoptera</taxon>
        <taxon>Polyphaga</taxon>
        <taxon>Cucujiformia</taxon>
        <taxon>Coccinelloidea</taxon>
        <taxon>Discolomatidae</taxon>
    </lineage>
</organism>
<keyword evidence="1" id="KW-1133">Transmembrane helix</keyword>
<name>A0A3G5FND7_9CUCU</name>
<keyword evidence="2" id="KW-0496">Mitochondrion</keyword>
<dbReference type="EMBL" id="MH789718">
    <property type="protein sequence ID" value="AYW52132.1"/>
    <property type="molecule type" value="Genomic_DNA"/>
</dbReference>
<proteinExistence type="predicted"/>
<accession>A0A3G5FND7</accession>
<keyword evidence="1" id="KW-0472">Membrane</keyword>
<gene>
    <name evidence="2" type="primary">atp8</name>
</gene>
<evidence type="ECO:0000313" key="2">
    <source>
        <dbReference type="EMBL" id="AYW52132.1"/>
    </source>
</evidence>
<reference evidence="2" key="2">
    <citation type="submission" date="2018-08" db="EMBL/GenBank/DDBJ databases">
        <authorList>
            <person name="Prakash G."/>
            <person name="Vogler A.P."/>
        </authorList>
    </citation>
    <scope>NUCLEOTIDE SEQUENCE</scope>
</reference>